<keyword evidence="6" id="KW-0472">Membrane</keyword>
<dbReference type="RefSeq" id="WP_134216943.1">
    <property type="nucleotide sequence ID" value="NZ_QFGA01000001.1"/>
</dbReference>
<evidence type="ECO:0000313" key="9">
    <source>
        <dbReference type="Proteomes" id="UP000298324"/>
    </source>
</evidence>
<comment type="caution">
    <text evidence="8">The sequence shown here is derived from an EMBL/GenBank/DDBJ whole genome shotgun (WGS) entry which is preliminary data.</text>
</comment>
<sequence length="208" mass="24454">MFEKRIYWIVKRVFDIFLTILLLLILSPLLLAVALAIKLSSPGEIFFKQQRLGLHGKVFWMYKFRSMVSNAVNIGSGMFVEKDDPRITRIGRILRKTDIDELPQLFNVLRGDMSLIGPRPAPLHHLKKYDKRQKKRLSVKPGITGWAQVNGRLALYWPERIELDLWYVENNSLWTDIRILMKTITVVLYRRGETAREDRKDVDPFMKL</sequence>
<dbReference type="EC" id="2.-.-.-" evidence="8"/>
<keyword evidence="9" id="KW-1185">Reference proteome</keyword>
<evidence type="ECO:0000256" key="3">
    <source>
        <dbReference type="ARBA" id="ARBA00022679"/>
    </source>
</evidence>
<dbReference type="PANTHER" id="PTHR30576">
    <property type="entry name" value="COLANIC BIOSYNTHESIS UDP-GLUCOSE LIPID CARRIER TRANSFERASE"/>
    <property type="match status" value="1"/>
</dbReference>
<name>A0A4Y7RCP5_9FIRM</name>
<evidence type="ECO:0000256" key="5">
    <source>
        <dbReference type="ARBA" id="ARBA00022989"/>
    </source>
</evidence>
<evidence type="ECO:0000256" key="4">
    <source>
        <dbReference type="ARBA" id="ARBA00022692"/>
    </source>
</evidence>
<dbReference type="InterPro" id="IPR003362">
    <property type="entry name" value="Bact_transf"/>
</dbReference>
<dbReference type="NCBIfam" id="TIGR03025">
    <property type="entry name" value="EPS_sugtrans"/>
    <property type="match status" value="1"/>
</dbReference>
<feature type="domain" description="Bacterial sugar transferase" evidence="7">
    <location>
        <begin position="11"/>
        <end position="188"/>
    </location>
</feature>
<keyword evidence="5" id="KW-1133">Transmembrane helix</keyword>
<dbReference type="InterPro" id="IPR017475">
    <property type="entry name" value="EPS_sugar_tfrase"/>
</dbReference>
<dbReference type="Pfam" id="PF02397">
    <property type="entry name" value="Bac_transf"/>
    <property type="match status" value="1"/>
</dbReference>
<gene>
    <name evidence="8" type="primary">epsL</name>
    <name evidence="8" type="ORF">Psch_00134</name>
</gene>
<dbReference type="PANTHER" id="PTHR30576:SF0">
    <property type="entry name" value="UNDECAPRENYL-PHOSPHATE N-ACETYLGALACTOSAMINYL 1-PHOSPHATE TRANSFERASE-RELATED"/>
    <property type="match status" value="1"/>
</dbReference>
<proteinExistence type="inferred from homology"/>
<evidence type="ECO:0000256" key="1">
    <source>
        <dbReference type="ARBA" id="ARBA00004141"/>
    </source>
</evidence>
<evidence type="ECO:0000256" key="6">
    <source>
        <dbReference type="ARBA" id="ARBA00023136"/>
    </source>
</evidence>
<dbReference type="AlphaFoldDB" id="A0A4Y7RCP5"/>
<dbReference type="EMBL" id="QFGA01000001">
    <property type="protein sequence ID" value="TEB06602.1"/>
    <property type="molecule type" value="Genomic_DNA"/>
</dbReference>
<dbReference type="Proteomes" id="UP000298324">
    <property type="component" value="Unassembled WGS sequence"/>
</dbReference>
<comment type="similarity">
    <text evidence="2">Belongs to the bacterial sugar transferase family.</text>
</comment>
<keyword evidence="4" id="KW-0812">Transmembrane</keyword>
<dbReference type="GO" id="GO:0016780">
    <property type="term" value="F:phosphotransferase activity, for other substituted phosphate groups"/>
    <property type="evidence" value="ECO:0007669"/>
    <property type="project" value="TreeGrafter"/>
</dbReference>
<comment type="subcellular location">
    <subcellularLocation>
        <location evidence="1">Membrane</location>
        <topology evidence="1">Multi-pass membrane protein</topology>
    </subcellularLocation>
</comment>
<organism evidence="8 9">
    <name type="scientific">Pelotomaculum schinkii</name>
    <dbReference type="NCBI Taxonomy" id="78350"/>
    <lineage>
        <taxon>Bacteria</taxon>
        <taxon>Bacillati</taxon>
        <taxon>Bacillota</taxon>
        <taxon>Clostridia</taxon>
        <taxon>Eubacteriales</taxon>
        <taxon>Desulfotomaculaceae</taxon>
        <taxon>Pelotomaculum</taxon>
    </lineage>
</organism>
<protein>
    <submittedName>
        <fullName evidence="8">Putative sugar transferase EpsL</fullName>
        <ecNumber evidence="8">2.-.-.-</ecNumber>
    </submittedName>
</protein>
<dbReference type="GO" id="GO:0016020">
    <property type="term" value="C:membrane"/>
    <property type="evidence" value="ECO:0007669"/>
    <property type="project" value="UniProtKB-SubCell"/>
</dbReference>
<keyword evidence="3 8" id="KW-0808">Transferase</keyword>
<evidence type="ECO:0000313" key="8">
    <source>
        <dbReference type="EMBL" id="TEB06602.1"/>
    </source>
</evidence>
<evidence type="ECO:0000259" key="7">
    <source>
        <dbReference type="Pfam" id="PF02397"/>
    </source>
</evidence>
<reference evidence="8 9" key="1">
    <citation type="journal article" date="2018" name="Environ. Microbiol.">
        <title>Novel energy conservation strategies and behaviour of Pelotomaculum schinkii driving syntrophic propionate catabolism.</title>
        <authorList>
            <person name="Hidalgo-Ahumada C.A.P."/>
            <person name="Nobu M.K."/>
            <person name="Narihiro T."/>
            <person name="Tamaki H."/>
            <person name="Liu W.T."/>
            <person name="Kamagata Y."/>
            <person name="Stams A.J.M."/>
            <person name="Imachi H."/>
            <person name="Sousa D.Z."/>
        </authorList>
    </citation>
    <scope>NUCLEOTIDE SEQUENCE [LARGE SCALE GENOMIC DNA]</scope>
    <source>
        <strain evidence="8 9">HH</strain>
    </source>
</reference>
<accession>A0A4Y7RCP5</accession>
<evidence type="ECO:0000256" key="2">
    <source>
        <dbReference type="ARBA" id="ARBA00006464"/>
    </source>
</evidence>